<feature type="compositionally biased region" description="Polar residues" evidence="1">
    <location>
        <begin position="105"/>
        <end position="117"/>
    </location>
</feature>
<gene>
    <name evidence="2" type="ORF">UHOR_02908</name>
</gene>
<dbReference type="AlphaFoldDB" id="I2G1R4"/>
<comment type="caution">
    <text evidence="2">The sequence shown here is derived from an EMBL/GenBank/DDBJ whole genome shotgun (WGS) entry which is preliminary data.</text>
</comment>
<accession>I2G1R4</accession>
<keyword evidence="3" id="KW-1185">Reference proteome</keyword>
<feature type="region of interest" description="Disordered" evidence="1">
    <location>
        <begin position="86"/>
        <end position="123"/>
    </location>
</feature>
<sequence>MACMKFKSYLVSSVIRMSSLGVAPLTDPINEARISYHVHGTRLGQKSSEREVRSLTHFINNPLHVQGSQRKRVREAGEAIDLAAAAARGRNKSDSCPAGIPTAGPRQSANIELTPQDQDGDDL</sequence>
<organism evidence="2 3">
    <name type="scientific">Ustilago hordei</name>
    <name type="common">Barley covered smut fungus</name>
    <dbReference type="NCBI Taxonomy" id="120017"/>
    <lineage>
        <taxon>Eukaryota</taxon>
        <taxon>Fungi</taxon>
        <taxon>Dikarya</taxon>
        <taxon>Basidiomycota</taxon>
        <taxon>Ustilaginomycotina</taxon>
        <taxon>Ustilaginomycetes</taxon>
        <taxon>Ustilaginales</taxon>
        <taxon>Ustilaginaceae</taxon>
        <taxon>Ustilago</taxon>
    </lineage>
</organism>
<dbReference type="HOGENOM" id="CLU_2016915_0_0_1"/>
<evidence type="ECO:0000256" key="1">
    <source>
        <dbReference type="SAM" id="MobiDB-lite"/>
    </source>
</evidence>
<protein>
    <submittedName>
        <fullName evidence="2">Uncharacterized protein</fullName>
    </submittedName>
</protein>
<evidence type="ECO:0000313" key="3">
    <source>
        <dbReference type="Proteomes" id="UP000006174"/>
    </source>
</evidence>
<name>I2G1R4_USTHO</name>
<reference evidence="2 3" key="1">
    <citation type="journal article" date="2012" name="Plant Cell">
        <title>Genome comparison of barley and maize smut fungi reveals targeted loss of RNA silencing components and species-specific presence of transposable elements.</title>
        <authorList>
            <person name="Laurie J.D."/>
            <person name="Ali S."/>
            <person name="Linning R."/>
            <person name="Mannhaupt G."/>
            <person name="Wong P."/>
            <person name="Gueldener U."/>
            <person name="Muensterkoetter M."/>
            <person name="Moore R."/>
            <person name="Kahmann R."/>
            <person name="Bakkeren G."/>
            <person name="Schirawski J."/>
        </authorList>
    </citation>
    <scope>NUCLEOTIDE SEQUENCE [LARGE SCALE GENOMIC DNA]</scope>
    <source>
        <strain evidence="3">Uh4875-4</strain>
    </source>
</reference>
<dbReference type="EMBL" id="CAGI01000180">
    <property type="protein sequence ID" value="CCF53107.1"/>
    <property type="molecule type" value="Genomic_DNA"/>
</dbReference>
<evidence type="ECO:0000313" key="2">
    <source>
        <dbReference type="EMBL" id="CCF53107.1"/>
    </source>
</evidence>
<dbReference type="Proteomes" id="UP000006174">
    <property type="component" value="Unassembled WGS sequence"/>
</dbReference>
<proteinExistence type="predicted"/>